<feature type="transmembrane region" description="Helical" evidence="2">
    <location>
        <begin position="260"/>
        <end position="277"/>
    </location>
</feature>
<keyword evidence="2" id="KW-0812">Transmembrane</keyword>
<keyword evidence="4" id="KW-1185">Reference proteome</keyword>
<evidence type="ECO:0000313" key="3">
    <source>
        <dbReference type="EMBL" id="MEE2039966.1"/>
    </source>
</evidence>
<comment type="caution">
    <text evidence="3">The sequence shown here is derived from an EMBL/GenBank/DDBJ whole genome shotgun (WGS) entry which is preliminary data.</text>
</comment>
<feature type="transmembrane region" description="Helical" evidence="2">
    <location>
        <begin position="283"/>
        <end position="301"/>
    </location>
</feature>
<dbReference type="EMBL" id="JAUZMY010000024">
    <property type="protein sequence ID" value="MEE2039966.1"/>
    <property type="molecule type" value="Genomic_DNA"/>
</dbReference>
<feature type="transmembrane region" description="Helical" evidence="2">
    <location>
        <begin position="146"/>
        <end position="166"/>
    </location>
</feature>
<feature type="transmembrane region" description="Helical" evidence="2">
    <location>
        <begin position="30"/>
        <end position="49"/>
    </location>
</feature>
<name>A0ABU7KCK2_9ACTN</name>
<keyword evidence="2" id="KW-0472">Membrane</keyword>
<keyword evidence="2" id="KW-1133">Transmembrane helix</keyword>
<feature type="transmembrane region" description="Helical" evidence="2">
    <location>
        <begin position="203"/>
        <end position="222"/>
    </location>
</feature>
<protein>
    <submittedName>
        <fullName evidence="3">Enediyne biosynthesis protein UnbU</fullName>
    </submittedName>
</protein>
<accession>A0ABU7KCK2</accession>
<reference evidence="3 4" key="1">
    <citation type="submission" date="2023-08" db="EMBL/GenBank/DDBJ databases">
        <authorList>
            <person name="Girao M."/>
            <person name="Carvalho M.F."/>
        </authorList>
    </citation>
    <scope>NUCLEOTIDE SEQUENCE [LARGE SCALE GENOMIC DNA]</scope>
    <source>
        <strain evidence="3 4">CT-R113</strain>
    </source>
</reference>
<feature type="compositionally biased region" description="Basic and acidic residues" evidence="1">
    <location>
        <begin position="1"/>
        <end position="13"/>
    </location>
</feature>
<evidence type="ECO:0000256" key="2">
    <source>
        <dbReference type="SAM" id="Phobius"/>
    </source>
</evidence>
<feature type="transmembrane region" description="Helical" evidence="2">
    <location>
        <begin position="178"/>
        <end position="196"/>
    </location>
</feature>
<evidence type="ECO:0000256" key="1">
    <source>
        <dbReference type="SAM" id="MobiDB-lite"/>
    </source>
</evidence>
<sequence length="308" mass="33018">MTELRVRATDRGDGGPAPSPPPARDVRLVALRRFAIAITVLNVLGYAVLGFEPMVAIPLAALAAAYTMELGLEYLDARLNGRPPKFLGGVRTLVDFLLPAHITALAVGMLLYSGERIWPVVFGVVVALASKTVLRVDTGKGVRHFLNPSNFGIAATLVTFTWVGIAPPYHFTENVSGAWDWILPAIILTTGSLLNFKLTKRGWLIVAWLGGFALQGIVRTVVFDASLIAVLGPATGLAFVLFTFYMVTDPATTPSSPRNQVFFGLSVAAVYGVLTAAHIVFGLFFALVAVCAVRGLYLYGLSKWGKGR</sequence>
<organism evidence="3 4">
    <name type="scientific">Nocardiopsis codii</name>
    <dbReference type="NCBI Taxonomy" id="3065942"/>
    <lineage>
        <taxon>Bacteria</taxon>
        <taxon>Bacillati</taxon>
        <taxon>Actinomycetota</taxon>
        <taxon>Actinomycetes</taxon>
        <taxon>Streptosporangiales</taxon>
        <taxon>Nocardiopsidaceae</taxon>
        <taxon>Nocardiopsis</taxon>
    </lineage>
</organism>
<dbReference type="RefSeq" id="WP_330093727.1">
    <property type="nucleotide sequence ID" value="NZ_JAUZMY010000024.1"/>
</dbReference>
<feature type="region of interest" description="Disordered" evidence="1">
    <location>
        <begin position="1"/>
        <end position="21"/>
    </location>
</feature>
<evidence type="ECO:0000313" key="4">
    <source>
        <dbReference type="Proteomes" id="UP001356095"/>
    </source>
</evidence>
<proteinExistence type="predicted"/>
<dbReference type="Proteomes" id="UP001356095">
    <property type="component" value="Unassembled WGS sequence"/>
</dbReference>
<feature type="transmembrane region" description="Helical" evidence="2">
    <location>
        <begin position="228"/>
        <end position="248"/>
    </location>
</feature>
<gene>
    <name evidence="3" type="ORF">Q8791_22375</name>
</gene>